<comment type="similarity">
    <text evidence="1 6">Belongs to the universal ribosomal protein uL4 family.</text>
</comment>
<evidence type="ECO:0000313" key="7">
    <source>
        <dbReference type="EMBL" id="ABW01164.1"/>
    </source>
</evidence>
<comment type="function">
    <text evidence="6">Forms part of the polypeptide exit tunnel.</text>
</comment>
<proteinExistence type="inferred from homology"/>
<evidence type="ECO:0000256" key="4">
    <source>
        <dbReference type="ARBA" id="ARBA00022980"/>
    </source>
</evidence>
<keyword evidence="2 6" id="KW-0699">rRNA-binding</keyword>
<keyword evidence="3 6" id="KW-0694">RNA-binding</keyword>
<comment type="subunit">
    <text evidence="6">Part of the 50S ribosomal subunit.</text>
</comment>
<dbReference type="InterPro" id="IPR023574">
    <property type="entry name" value="Ribosomal_uL4_dom_sf"/>
</dbReference>
<dbReference type="InterPro" id="IPR045240">
    <property type="entry name" value="Ribosomal_uL4_euk/arch"/>
</dbReference>
<dbReference type="Proteomes" id="UP000001137">
    <property type="component" value="Chromosome"/>
</dbReference>
<dbReference type="GO" id="GO:0006412">
    <property type="term" value="P:translation"/>
    <property type="evidence" value="ECO:0007669"/>
    <property type="project" value="UniProtKB-UniRule"/>
</dbReference>
<evidence type="ECO:0000313" key="8">
    <source>
        <dbReference type="Proteomes" id="UP000001137"/>
    </source>
</evidence>
<dbReference type="GO" id="GO:1990904">
    <property type="term" value="C:ribonucleoprotein complex"/>
    <property type="evidence" value="ECO:0007669"/>
    <property type="project" value="UniProtKB-KW"/>
</dbReference>
<dbReference type="GO" id="GO:0019843">
    <property type="term" value="F:rRNA binding"/>
    <property type="evidence" value="ECO:0007669"/>
    <property type="project" value="UniProtKB-UniRule"/>
</dbReference>
<dbReference type="PROSITE" id="PS00939">
    <property type="entry name" value="RIBOSOMAL_L1E"/>
    <property type="match status" value="1"/>
</dbReference>
<comment type="function">
    <text evidence="6">One of the primary rRNA binding proteins, this protein initially binds near the 5'-end of the 23S rRNA. It is important during the early stages of 50S assembly. It makes multiple contacts with different domains of the 23S rRNA in the assembled 50S subunit and ribosome.</text>
</comment>
<dbReference type="GO" id="GO:0005840">
    <property type="term" value="C:ribosome"/>
    <property type="evidence" value="ECO:0007669"/>
    <property type="project" value="UniProtKB-KW"/>
</dbReference>
<dbReference type="InterPro" id="IPR019970">
    <property type="entry name" value="Ribosomall_uL4-arc"/>
</dbReference>
<protein>
    <recommendedName>
        <fullName evidence="6">Large ribosomal subunit protein uL4</fullName>
    </recommendedName>
</protein>
<dbReference type="AlphaFoldDB" id="A8MB74"/>
<keyword evidence="8" id="KW-1185">Reference proteome</keyword>
<keyword evidence="5 6" id="KW-0687">Ribonucleoprotein</keyword>
<dbReference type="Gene3D" id="3.40.1370.10">
    <property type="match status" value="1"/>
</dbReference>
<accession>A8MB74</accession>
<evidence type="ECO:0000256" key="1">
    <source>
        <dbReference type="ARBA" id="ARBA00010528"/>
    </source>
</evidence>
<sequence length="278" mass="30546">MSIDLSPLLKNKYEVPAKAKLLNLNGEAVGEVDLPEHFKTPIRLDLIRRAVLSALTARLQPKGTDKEAGLRTSAVSFGTGLGIARVPRIKGNMWPRARIAPNVVKGRRAHPPKVEKRLWERINRKERLLAIRSAIAATAVRELIMARGHLVGDVKAIPLVVVNEFEGISKAADVKNVFKALGVWSDVVKAQGNVRIRAGRGKMRGRRYKEPKSILVVVSRKDAPVIRAVRNMAGVDVVYVDNLSILHLAPGGVPGRLTLWTQGAIERLSNEKLFTVGE</sequence>
<dbReference type="SUPFAM" id="SSF52166">
    <property type="entry name" value="Ribosomal protein L4"/>
    <property type="match status" value="1"/>
</dbReference>
<dbReference type="RefSeq" id="WP_012185384.1">
    <property type="nucleotide sequence ID" value="NC_009954.1"/>
</dbReference>
<dbReference type="OrthoDB" id="10737at2157"/>
<dbReference type="KEGG" id="cma:Cmaq_0316"/>
<dbReference type="InterPro" id="IPR013000">
    <property type="entry name" value="Ribosomal_uL4_euk/arc_CS"/>
</dbReference>
<name>A8MB74_CALMQ</name>
<keyword evidence="4 6" id="KW-0689">Ribosomal protein</keyword>
<dbReference type="HOGENOM" id="CLU_026535_0_0_2"/>
<dbReference type="HAMAP" id="MF_01328_A">
    <property type="entry name" value="Ribosomal_uL4_A"/>
    <property type="match status" value="1"/>
</dbReference>
<dbReference type="GeneID" id="5710161"/>
<dbReference type="InterPro" id="IPR002136">
    <property type="entry name" value="Ribosomal_uL4"/>
</dbReference>
<evidence type="ECO:0000256" key="2">
    <source>
        <dbReference type="ARBA" id="ARBA00022730"/>
    </source>
</evidence>
<dbReference type="STRING" id="397948.Cmaq_0316"/>
<evidence type="ECO:0000256" key="3">
    <source>
        <dbReference type="ARBA" id="ARBA00022884"/>
    </source>
</evidence>
<organism evidence="7 8">
    <name type="scientific">Caldivirga maquilingensis (strain ATCC 700844 / DSM 13496 / JCM 10307 / IC-167)</name>
    <dbReference type="NCBI Taxonomy" id="397948"/>
    <lineage>
        <taxon>Archaea</taxon>
        <taxon>Thermoproteota</taxon>
        <taxon>Thermoprotei</taxon>
        <taxon>Thermoproteales</taxon>
        <taxon>Thermoproteaceae</taxon>
        <taxon>Caldivirga</taxon>
    </lineage>
</organism>
<dbReference type="Pfam" id="PF00573">
    <property type="entry name" value="Ribosomal_L4"/>
    <property type="match status" value="1"/>
</dbReference>
<dbReference type="PANTHER" id="PTHR19431">
    <property type="entry name" value="60S RIBOSOMAL PROTEIN L4"/>
    <property type="match status" value="1"/>
</dbReference>
<dbReference type="EMBL" id="CP000852">
    <property type="protein sequence ID" value="ABW01164.1"/>
    <property type="molecule type" value="Genomic_DNA"/>
</dbReference>
<evidence type="ECO:0000256" key="5">
    <source>
        <dbReference type="ARBA" id="ARBA00023274"/>
    </source>
</evidence>
<gene>
    <name evidence="6" type="primary">rpl4</name>
    <name evidence="7" type="ordered locus">Cmaq_0316</name>
</gene>
<dbReference type="GO" id="GO:0003735">
    <property type="term" value="F:structural constituent of ribosome"/>
    <property type="evidence" value="ECO:0007669"/>
    <property type="project" value="InterPro"/>
</dbReference>
<reference evidence="7 8" key="1">
    <citation type="submission" date="2007-10" db="EMBL/GenBank/DDBJ databases">
        <title>Complete sequence of Caldivirga maquilingensis IC-167.</title>
        <authorList>
            <consortium name="US DOE Joint Genome Institute"/>
            <person name="Copeland A."/>
            <person name="Lucas S."/>
            <person name="Lapidus A."/>
            <person name="Barry K."/>
            <person name="Glavina del Rio T."/>
            <person name="Dalin E."/>
            <person name="Tice H."/>
            <person name="Pitluck S."/>
            <person name="Saunders E."/>
            <person name="Brettin T."/>
            <person name="Bruce D."/>
            <person name="Detter J.C."/>
            <person name="Han C."/>
            <person name="Schmutz J."/>
            <person name="Larimer F."/>
            <person name="Land M."/>
            <person name="Hauser L."/>
            <person name="Kyrpides N."/>
            <person name="Ivanova N."/>
            <person name="Biddle J.F."/>
            <person name="Zhang Z."/>
            <person name="Fitz-Gibbon S.T."/>
            <person name="Lowe T.M."/>
            <person name="Saltikov C."/>
            <person name="House C.H."/>
            <person name="Richardson P."/>
        </authorList>
    </citation>
    <scope>NUCLEOTIDE SEQUENCE [LARGE SCALE GENOMIC DNA]</scope>
    <source>
        <strain evidence="8">ATCC 700844 / DSM 13496 / JCM 10307 / IC-167</strain>
    </source>
</reference>
<evidence type="ECO:0000256" key="6">
    <source>
        <dbReference type="HAMAP-Rule" id="MF_01328"/>
    </source>
</evidence>
<dbReference type="NCBIfam" id="TIGR03672">
    <property type="entry name" value="rpl4p_arch"/>
    <property type="match status" value="1"/>
</dbReference>
<dbReference type="eggNOG" id="arCOG04071">
    <property type="taxonomic scope" value="Archaea"/>
</dbReference>